<dbReference type="EMBL" id="ASSP01000005">
    <property type="protein sequence ID" value="EOS15234.1"/>
    <property type="molecule type" value="Genomic_DNA"/>
</dbReference>
<proteinExistence type="predicted"/>
<dbReference type="AlphaFoldDB" id="R9ID01"/>
<feature type="chain" id="PRO_5004483546" evidence="2">
    <location>
        <begin position="24"/>
        <end position="867"/>
    </location>
</feature>
<dbReference type="GeneID" id="82156020"/>
<evidence type="ECO:0000313" key="3">
    <source>
        <dbReference type="EMBL" id="EOS15234.1"/>
    </source>
</evidence>
<dbReference type="Proteomes" id="UP000014200">
    <property type="component" value="Unassembled WGS sequence"/>
</dbReference>
<dbReference type="PROSITE" id="PS51257">
    <property type="entry name" value="PROKAR_LIPOPROTEIN"/>
    <property type="match status" value="1"/>
</dbReference>
<name>R9ID01_9BACT</name>
<sequence length="867" mass="91179">MNKKFLSAILFGALMVTSTGTFVSCKDYDDEIDEINATLTDLKSQLAALQTKVENGDYVTGITKTADGKGMTFTFSKGSTVTVTLDVKDGEAGAPGTPGKDAQQVTVDEKTGELKIDGKGTGIFPAKDAAKAPVKAEGGYWYTLNEKGEYENTNIPVSGIIVTGTEATGYTLTVYSADGEKVIKLPTASSTITEIMIGDLTFGATTSTTSVTGLDWGYKSNGKIDWKGPKGNIAANQLMIGQIAPAEGLLSVTPASVDLSGMTLELIDTKGDIAPVNIVATPNSTDGAATAPRAAATNGKWNLAITLKSDVTKDNITKVFGAWDNSSYNAKLYALRINGKVYTGYSIAVKVAENNAITNNATTVGNGITLSTTNLKSIGNNHDKPLDNNSNIEVPVGSSSLVCSDSKFYDGYIAFEGTQTAKAEKLGVSANGMNLSIKESAKAEEVIATVHIMSVDGKETTKNITLKIGGVKSDDTQTIAATTYELGLDDSGVLNAIVVDLKDAFSSLSAANAEEIDNLTQITVENVKDQVNFLANDLTSTNVTFYTDKDGKPADKFVDGSANDGEVVLASSDARNIRWMKIAVNGNVNGKAKPGNYNLTLTIKDQKSGTAVSTIKTVTIPVTVALPTWNKLFKNTTAWEDGKFVARLAASVANKPVVNFTRAFLPNTKAAVNDIKLTIDKVDNKDVIEDQSSASVTLKNIQNTNKTLKVNELGVVASYTFGGVNDLTVKSSKFTTKIMSIFEGAKLVYYTDNVAGATAKVGADFTIAKLTIANNKKNGLALQYGKGESAVCNSIPVIEGVTVQESNSTAADKVKVAYGVDGLNNVTATSVSEGIKLVNAQIGDKGTLVLTFTDFAGIVTTATIAFE</sequence>
<reference evidence="3 4" key="1">
    <citation type="submission" date="2013-04" db="EMBL/GenBank/DDBJ databases">
        <title>The Genome Sequence of Bacteroides massiliensis dnLKV3.</title>
        <authorList>
            <consortium name="The Broad Institute Genomics Platform"/>
            <consortium name="The Broad Institute Genome Sequencing Center for Infectious Disease"/>
            <person name="Earl A."/>
            <person name="Xavier R."/>
            <person name="Kuhn K."/>
            <person name="Stappenbeck T."/>
            <person name="Walker B."/>
            <person name="Young S."/>
            <person name="Zeng Q."/>
            <person name="Gargeya S."/>
            <person name="Fitzgerald M."/>
            <person name="Haas B."/>
            <person name="Abouelleil A."/>
            <person name="Allen A.W."/>
            <person name="Alvarado L."/>
            <person name="Arachchi H.M."/>
            <person name="Berlin A.M."/>
            <person name="Chapman S.B."/>
            <person name="Gainer-Dewar J."/>
            <person name="Goldberg J."/>
            <person name="Griggs A."/>
            <person name="Gujja S."/>
            <person name="Hansen M."/>
            <person name="Howarth C."/>
            <person name="Imamovic A."/>
            <person name="Ireland A."/>
            <person name="Larimer J."/>
            <person name="McCowan C."/>
            <person name="Murphy C."/>
            <person name="Pearson M."/>
            <person name="Poon T.W."/>
            <person name="Priest M."/>
            <person name="Roberts A."/>
            <person name="Saif S."/>
            <person name="Shea T."/>
            <person name="Sisk P."/>
            <person name="Sykes S."/>
            <person name="Wortman J."/>
            <person name="Nusbaum C."/>
            <person name="Birren B."/>
        </authorList>
    </citation>
    <scope>NUCLEOTIDE SEQUENCE [LARGE SCALE GENOMIC DNA]</scope>
    <source>
        <strain evidence="4">dnLKV3</strain>
    </source>
</reference>
<evidence type="ECO:0000256" key="1">
    <source>
        <dbReference type="SAM" id="Coils"/>
    </source>
</evidence>
<evidence type="ECO:0000313" key="4">
    <source>
        <dbReference type="Proteomes" id="UP000014200"/>
    </source>
</evidence>
<dbReference type="OrthoDB" id="1099207at2"/>
<dbReference type="RefSeq" id="WP_016275048.1">
    <property type="nucleotide sequence ID" value="NZ_JABVZU010000003.1"/>
</dbReference>
<gene>
    <name evidence="3" type="ORF">C802_00568</name>
</gene>
<organism evidence="3 4">
    <name type="scientific">Phocaeicola sartorii</name>
    <dbReference type="NCBI Taxonomy" id="671267"/>
    <lineage>
        <taxon>Bacteria</taxon>
        <taxon>Pseudomonadati</taxon>
        <taxon>Bacteroidota</taxon>
        <taxon>Bacteroidia</taxon>
        <taxon>Bacteroidales</taxon>
        <taxon>Bacteroidaceae</taxon>
        <taxon>Phocaeicola</taxon>
    </lineage>
</organism>
<protein>
    <submittedName>
        <fullName evidence="3">Uncharacterized protein</fullName>
    </submittedName>
</protein>
<keyword evidence="2" id="KW-0732">Signal</keyword>
<comment type="caution">
    <text evidence="3">The sequence shown here is derived from an EMBL/GenBank/DDBJ whole genome shotgun (WGS) entry which is preliminary data.</text>
</comment>
<accession>R9ID01</accession>
<feature type="coiled-coil region" evidence="1">
    <location>
        <begin position="25"/>
        <end position="52"/>
    </location>
</feature>
<feature type="signal peptide" evidence="2">
    <location>
        <begin position="1"/>
        <end position="23"/>
    </location>
</feature>
<evidence type="ECO:0000256" key="2">
    <source>
        <dbReference type="SAM" id="SignalP"/>
    </source>
</evidence>
<dbReference type="HOGENOM" id="CLU_017485_0_0_10"/>
<keyword evidence="4" id="KW-1185">Reference proteome</keyword>
<keyword evidence="1" id="KW-0175">Coiled coil</keyword>
<dbReference type="PATRIC" id="fig|1235788.3.peg.564"/>